<feature type="transmembrane region" description="Helical" evidence="8">
    <location>
        <begin position="259"/>
        <end position="287"/>
    </location>
</feature>
<feature type="transmembrane region" description="Helical" evidence="8">
    <location>
        <begin position="333"/>
        <end position="357"/>
    </location>
</feature>
<keyword evidence="4" id="KW-1003">Cell membrane</keyword>
<dbReference type="GO" id="GO:0043190">
    <property type="term" value="C:ATP-binding cassette (ABC) transporter complex"/>
    <property type="evidence" value="ECO:0007669"/>
    <property type="project" value="InterPro"/>
</dbReference>
<evidence type="ECO:0000256" key="7">
    <source>
        <dbReference type="ARBA" id="ARBA00023136"/>
    </source>
</evidence>
<dbReference type="GeneID" id="35121564"/>
<reference evidence="10 11" key="1">
    <citation type="submission" date="2016-10" db="EMBL/GenBank/DDBJ databases">
        <title>Comparative genomics between deep and shallow subseafloor isolates.</title>
        <authorList>
            <person name="Ishii S."/>
            <person name="Miller J.R."/>
            <person name="Sutton G."/>
            <person name="Suzuki S."/>
            <person name="Methe B."/>
            <person name="Inagaki F."/>
            <person name="Imachi H."/>
        </authorList>
    </citation>
    <scope>NUCLEOTIDE SEQUENCE [LARGE SCALE GENOMIC DNA]</scope>
    <source>
        <strain evidence="10 11">MO-MB1</strain>
    </source>
</reference>
<gene>
    <name evidence="10" type="ORF">BK007_08165</name>
</gene>
<evidence type="ECO:0000256" key="4">
    <source>
        <dbReference type="ARBA" id="ARBA00022475"/>
    </source>
</evidence>
<keyword evidence="7 8" id="KW-0472">Membrane</keyword>
<evidence type="ECO:0000313" key="11">
    <source>
        <dbReference type="Proteomes" id="UP000232806"/>
    </source>
</evidence>
<dbReference type="PANTHER" id="PTHR30294">
    <property type="entry name" value="MEMBRANE COMPONENT OF ABC TRANSPORTER YHHJ-RELATED"/>
    <property type="match status" value="1"/>
</dbReference>
<dbReference type="Proteomes" id="UP000232806">
    <property type="component" value="Chromosome"/>
</dbReference>
<comment type="similarity">
    <text evidence="2">Belongs to the ABC-2 integral membrane protein family.</text>
</comment>
<feature type="transmembrane region" description="Helical" evidence="8">
    <location>
        <begin position="389"/>
        <end position="411"/>
    </location>
</feature>
<feature type="transmembrane region" description="Helical" evidence="8">
    <location>
        <begin position="293"/>
        <end position="321"/>
    </location>
</feature>
<proteinExistence type="inferred from homology"/>
<protein>
    <submittedName>
        <fullName evidence="10">ABC transporter</fullName>
    </submittedName>
</protein>
<evidence type="ECO:0000256" key="5">
    <source>
        <dbReference type="ARBA" id="ARBA00022692"/>
    </source>
</evidence>
<evidence type="ECO:0000313" key="10">
    <source>
        <dbReference type="EMBL" id="AUB55979.1"/>
    </source>
</evidence>
<dbReference type="Gene3D" id="3.40.1710.10">
    <property type="entry name" value="abc type-2 transporter like domain"/>
    <property type="match status" value="1"/>
</dbReference>
<dbReference type="GO" id="GO:0140359">
    <property type="term" value="F:ABC-type transporter activity"/>
    <property type="evidence" value="ECO:0007669"/>
    <property type="project" value="InterPro"/>
</dbReference>
<dbReference type="RefSeq" id="WP_100905954.1">
    <property type="nucleotide sequence ID" value="NZ_CP017766.1"/>
</dbReference>
<dbReference type="EMBL" id="CP017766">
    <property type="protein sequence ID" value="AUB55979.1"/>
    <property type="molecule type" value="Genomic_DNA"/>
</dbReference>
<feature type="transmembrane region" description="Helical" evidence="8">
    <location>
        <begin position="21"/>
        <end position="42"/>
    </location>
</feature>
<name>A0A2H4VD11_9EURY</name>
<accession>A0A2H4VD11</accession>
<dbReference type="PANTHER" id="PTHR30294:SF29">
    <property type="entry name" value="MULTIDRUG ABC TRANSPORTER PERMEASE YBHS-RELATED"/>
    <property type="match status" value="1"/>
</dbReference>
<evidence type="ECO:0000256" key="3">
    <source>
        <dbReference type="ARBA" id="ARBA00022448"/>
    </source>
</evidence>
<evidence type="ECO:0000259" key="9">
    <source>
        <dbReference type="PROSITE" id="PS51012"/>
    </source>
</evidence>
<feature type="domain" description="ABC transmembrane type-2" evidence="9">
    <location>
        <begin position="168"/>
        <end position="414"/>
    </location>
</feature>
<organism evidence="10 11">
    <name type="scientific">Methanobacterium subterraneum</name>
    <dbReference type="NCBI Taxonomy" id="59277"/>
    <lineage>
        <taxon>Archaea</taxon>
        <taxon>Methanobacteriati</taxon>
        <taxon>Methanobacteriota</taxon>
        <taxon>Methanomada group</taxon>
        <taxon>Methanobacteria</taxon>
        <taxon>Methanobacteriales</taxon>
        <taxon>Methanobacteriaceae</taxon>
        <taxon>Methanobacterium</taxon>
    </lineage>
</organism>
<dbReference type="OrthoDB" id="70963at2157"/>
<dbReference type="InterPro" id="IPR047817">
    <property type="entry name" value="ABC2_TM_bact-type"/>
</dbReference>
<dbReference type="InterPro" id="IPR051449">
    <property type="entry name" value="ABC-2_transporter_component"/>
</dbReference>
<sequence>MKFISIAQKDFKELIRDRRGLAMILLFPMFFMLVFGFAFGGMGQNNQPNMIAVVNYDTGATLPGTGEQVNFGNNLTKVLEDSTYPDSDVNLFNVTKTTETDADKKIKTRDVDAELIIPPNFSQSVVALITSTIQQQTTINPPSNVTSTLIIRGDTSYIGFGVSQGILTGVLGQYQDKLMSEIRNAFTGSPGVEADTYLQTRVESIPGTGSFTTFDFMAPGMIVFAILLLTTTVAAALTREVEKGTLSRLKLSKMTSFDLLFGGLIPWSLIAAAQVIILLTVAVLIGFHWQGGLYSLLLAILVGIIGGVASISLGMIIAAFARNDRQAANLGTLISVPTSFLVGAFFPLPQVVIANFWGQPFQVYDLLPWTHILNALRSTLTFGGGWDTIAYQVGWAVLLTIILFIIGVGLFSKNRLRAEN</sequence>
<evidence type="ECO:0000256" key="6">
    <source>
        <dbReference type="ARBA" id="ARBA00022989"/>
    </source>
</evidence>
<evidence type="ECO:0000256" key="8">
    <source>
        <dbReference type="SAM" id="Phobius"/>
    </source>
</evidence>
<feature type="transmembrane region" description="Helical" evidence="8">
    <location>
        <begin position="216"/>
        <end position="238"/>
    </location>
</feature>
<dbReference type="PRINTS" id="PR00164">
    <property type="entry name" value="ABC2TRNSPORT"/>
</dbReference>
<keyword evidence="5 8" id="KW-0812">Transmembrane</keyword>
<dbReference type="PROSITE" id="PS51012">
    <property type="entry name" value="ABC_TM2"/>
    <property type="match status" value="1"/>
</dbReference>
<dbReference type="Pfam" id="PF12698">
    <property type="entry name" value="ABC2_membrane_3"/>
    <property type="match status" value="1"/>
</dbReference>
<dbReference type="InterPro" id="IPR013525">
    <property type="entry name" value="ABC2_TM"/>
</dbReference>
<dbReference type="InterPro" id="IPR000412">
    <property type="entry name" value="ABC_2_transport"/>
</dbReference>
<keyword evidence="3" id="KW-0813">Transport</keyword>
<keyword evidence="6 8" id="KW-1133">Transmembrane helix</keyword>
<dbReference type="AlphaFoldDB" id="A0A2H4VD11"/>
<evidence type="ECO:0000256" key="2">
    <source>
        <dbReference type="ARBA" id="ARBA00007783"/>
    </source>
</evidence>
<comment type="subcellular location">
    <subcellularLocation>
        <location evidence="1">Cell membrane</location>
        <topology evidence="1">Multi-pass membrane protein</topology>
    </subcellularLocation>
</comment>
<evidence type="ECO:0000256" key="1">
    <source>
        <dbReference type="ARBA" id="ARBA00004651"/>
    </source>
</evidence>